<reference evidence="9 10" key="2">
    <citation type="submission" date="2024-09" db="EMBL/GenBank/DDBJ databases">
        <title>Draft genome sequence of Candidatus Magnetaquicoccaceae bacterium FCR-1.</title>
        <authorList>
            <person name="Shimoshige H."/>
            <person name="Shimamura S."/>
            <person name="Taoka A."/>
            <person name="Kobayashi H."/>
            <person name="Maekawa T."/>
        </authorList>
    </citation>
    <scope>NUCLEOTIDE SEQUENCE [LARGE SCALE GENOMIC DNA]</scope>
    <source>
        <strain evidence="9 10">FCR-1</strain>
    </source>
</reference>
<dbReference type="EMBL" id="BAAFGK010000005">
    <property type="protein sequence ID" value="GAB0058901.1"/>
    <property type="molecule type" value="Genomic_DNA"/>
</dbReference>
<keyword evidence="10" id="KW-1185">Reference proteome</keyword>
<protein>
    <submittedName>
        <fullName evidence="9">Type II secretion system protein F</fullName>
    </submittedName>
</protein>
<keyword evidence="5 7" id="KW-1133">Transmembrane helix</keyword>
<feature type="transmembrane region" description="Helical" evidence="7">
    <location>
        <begin position="166"/>
        <end position="184"/>
    </location>
</feature>
<dbReference type="Pfam" id="PF00482">
    <property type="entry name" value="T2SSF"/>
    <property type="match status" value="2"/>
</dbReference>
<dbReference type="Proteomes" id="UP001628193">
    <property type="component" value="Unassembled WGS sequence"/>
</dbReference>
<dbReference type="Gene3D" id="1.20.81.30">
    <property type="entry name" value="Type II secretion system (T2SS), domain F"/>
    <property type="match status" value="2"/>
</dbReference>
<feature type="transmembrane region" description="Helical" evidence="7">
    <location>
        <begin position="111"/>
        <end position="134"/>
    </location>
</feature>
<reference evidence="9 10" key="1">
    <citation type="submission" date="2024-05" db="EMBL/GenBank/DDBJ databases">
        <authorList>
            <consortium name="Candidatus Magnetaquicoccaceae bacterium FCR-1 genome sequencing consortium"/>
            <person name="Shimoshige H."/>
            <person name="Shimamura S."/>
            <person name="Taoka A."/>
            <person name="Kobayashi H."/>
            <person name="Maekawa T."/>
        </authorList>
    </citation>
    <scope>NUCLEOTIDE SEQUENCE [LARGE SCALE GENOMIC DNA]</scope>
    <source>
        <strain evidence="9 10">FCR-1</strain>
    </source>
</reference>
<organism evidence="9 10">
    <name type="scientific">Candidatus Magnetaquiglobus chichijimensis</name>
    <dbReference type="NCBI Taxonomy" id="3141448"/>
    <lineage>
        <taxon>Bacteria</taxon>
        <taxon>Pseudomonadati</taxon>
        <taxon>Pseudomonadota</taxon>
        <taxon>Magnetococcia</taxon>
        <taxon>Magnetococcales</taxon>
        <taxon>Candidatus Magnetaquicoccaceae</taxon>
        <taxon>Candidatus Magnetaquiglobus</taxon>
    </lineage>
</organism>
<evidence type="ECO:0000313" key="10">
    <source>
        <dbReference type="Proteomes" id="UP001628193"/>
    </source>
</evidence>
<keyword evidence="6 7" id="KW-0472">Membrane</keyword>
<feature type="transmembrane region" description="Helical" evidence="7">
    <location>
        <begin position="318"/>
        <end position="339"/>
    </location>
</feature>
<evidence type="ECO:0000256" key="5">
    <source>
        <dbReference type="ARBA" id="ARBA00022989"/>
    </source>
</evidence>
<feature type="domain" description="Type II secretion system protein GspF" evidence="8">
    <location>
        <begin position="12"/>
        <end position="135"/>
    </location>
</feature>
<proteinExistence type="inferred from homology"/>
<dbReference type="InterPro" id="IPR003004">
    <property type="entry name" value="GspF/PilC"/>
</dbReference>
<dbReference type="PRINTS" id="PR00812">
    <property type="entry name" value="BCTERIALGSPF"/>
</dbReference>
<comment type="subcellular location">
    <subcellularLocation>
        <location evidence="1">Cell membrane</location>
        <topology evidence="1">Multi-pass membrane protein</topology>
    </subcellularLocation>
</comment>
<evidence type="ECO:0000256" key="6">
    <source>
        <dbReference type="ARBA" id="ARBA00023136"/>
    </source>
</evidence>
<evidence type="ECO:0000256" key="4">
    <source>
        <dbReference type="ARBA" id="ARBA00022692"/>
    </source>
</evidence>
<evidence type="ECO:0000256" key="7">
    <source>
        <dbReference type="SAM" id="Phobius"/>
    </source>
</evidence>
<keyword evidence="4 7" id="KW-0812">Transmembrane</keyword>
<dbReference type="PANTHER" id="PTHR30012">
    <property type="entry name" value="GENERAL SECRETION PATHWAY PROTEIN"/>
    <property type="match status" value="1"/>
</dbReference>
<name>A0ABQ0CDC6_9PROT</name>
<evidence type="ECO:0000256" key="3">
    <source>
        <dbReference type="ARBA" id="ARBA00022475"/>
    </source>
</evidence>
<evidence type="ECO:0000259" key="8">
    <source>
        <dbReference type="Pfam" id="PF00482"/>
    </source>
</evidence>
<dbReference type="RefSeq" id="WP_420906620.1">
    <property type="nucleotide sequence ID" value="NZ_BAAFGK010000005.1"/>
</dbReference>
<gene>
    <name evidence="9" type="primary">epsF_7</name>
    <name evidence="9" type="ORF">SIID45300_03260</name>
</gene>
<feature type="domain" description="Type II secretion system protein GspF" evidence="8">
    <location>
        <begin position="215"/>
        <end position="337"/>
    </location>
</feature>
<dbReference type="InterPro" id="IPR042094">
    <property type="entry name" value="T2SS_GspF_sf"/>
</dbReference>
<evidence type="ECO:0000256" key="2">
    <source>
        <dbReference type="ARBA" id="ARBA00005745"/>
    </source>
</evidence>
<dbReference type="PANTHER" id="PTHR30012:SF0">
    <property type="entry name" value="TYPE II SECRETION SYSTEM PROTEIN F-RELATED"/>
    <property type="match status" value="1"/>
</dbReference>
<dbReference type="InterPro" id="IPR018076">
    <property type="entry name" value="T2SS_GspF_dom"/>
</dbReference>
<evidence type="ECO:0000256" key="1">
    <source>
        <dbReference type="ARBA" id="ARBA00004651"/>
    </source>
</evidence>
<comment type="caution">
    <text evidence="9">The sequence shown here is derived from an EMBL/GenBank/DDBJ whole genome shotgun (WGS) entry which is preliminary data.</text>
</comment>
<accession>A0ABQ0CDC6</accession>
<keyword evidence="3" id="KW-1003">Cell membrane</keyword>
<evidence type="ECO:0000313" key="9">
    <source>
        <dbReference type="EMBL" id="GAB0058901.1"/>
    </source>
</evidence>
<comment type="similarity">
    <text evidence="2">Belongs to the GSP F family.</text>
</comment>
<sequence>MRNSNFNELLVFTRQFAFMLSSRLPLVEVLENLAKETYNTRLRATAEELVRQVRGGHDLANAMGMHPHFFDSVFVNVIRSGLASGRLDLSLLMMAEYLERRENMRDKIERAMAYPAFLFVAILFLVISIINWILPNFEKVFKSLNAELPKPTQIVLDIAQFVRQHGVELSITIVAVVAIMLVFFSRRTGRAWWDQFKLNLPVFGRLYRQASLSRFLKTFSVQIKNEVEILEALEYAAGAADNLFIEAIIFAIILDVRRGVTVSQAFRKHQVFEGLVMQMISSGDEAGELSDLTYRAANYFEQLLENRLDQLVARINPIMTSILGLVVVGLMLAIFAPIFDLGNAARASQHQQMVRPP</sequence>